<proteinExistence type="predicted"/>
<dbReference type="GO" id="GO:0003677">
    <property type="term" value="F:DNA binding"/>
    <property type="evidence" value="ECO:0007669"/>
    <property type="project" value="InterPro"/>
</dbReference>
<dbReference type="Gene3D" id="1.20.58.250">
    <property type="entry name" value="DNA polymerase III-theta"/>
    <property type="match status" value="1"/>
</dbReference>
<comment type="caution">
    <text evidence="1">The sequence shown here is derived from an EMBL/GenBank/DDBJ whole genome shotgun (WGS) entry which is preliminary data.</text>
</comment>
<evidence type="ECO:0000313" key="2">
    <source>
        <dbReference type="EMBL" id="ORJ52203.1"/>
    </source>
</evidence>
<evidence type="ECO:0000313" key="3">
    <source>
        <dbReference type="Proteomes" id="UP000192521"/>
    </source>
</evidence>
<protein>
    <submittedName>
        <fullName evidence="1">Uncharacterized protein</fullName>
    </submittedName>
</protein>
<evidence type="ECO:0000313" key="4">
    <source>
        <dbReference type="Proteomes" id="UP000867740"/>
    </source>
</evidence>
<sequence length="72" mass="8682">MAKLGDYTPQIIDKAIDFIASSQAFREYLAHQRKQDRVPDDIPTDKVEMYRERLEYYRQLYRPACVHEEETE</sequence>
<dbReference type="AlphaFoldDB" id="A0A9P3T7K6"/>
<gene>
    <name evidence="2" type="ORF">B2M27_00495</name>
    <name evidence="1" type="ORF">I8531_001532</name>
</gene>
<dbReference type="Proteomes" id="UP000867740">
    <property type="component" value="Unassembled WGS sequence"/>
</dbReference>
<accession>A0A9P3T7K6</accession>
<dbReference type="EMBL" id="MWPR01000001">
    <property type="protein sequence ID" value="ORJ52203.1"/>
    <property type="molecule type" value="Genomic_DNA"/>
</dbReference>
<organism evidence="1 4">
    <name type="scientific">Kluyvera intermedia</name>
    <name type="common">Enterobacter intermedius</name>
    <dbReference type="NCBI Taxonomy" id="61648"/>
    <lineage>
        <taxon>Bacteria</taxon>
        <taxon>Pseudomonadati</taxon>
        <taxon>Pseudomonadota</taxon>
        <taxon>Gammaproteobacteria</taxon>
        <taxon>Enterobacterales</taxon>
        <taxon>Enterobacteriaceae</taxon>
        <taxon>Kluyvera</taxon>
    </lineage>
</organism>
<dbReference type="GO" id="GO:0006260">
    <property type="term" value="P:DNA replication"/>
    <property type="evidence" value="ECO:0007669"/>
    <property type="project" value="InterPro"/>
</dbReference>
<reference evidence="1" key="2">
    <citation type="journal article" date="2018" name="Genome Biol.">
        <title>SKESA: strategic k-mer extension for scrupulous assemblies.</title>
        <authorList>
            <person name="Souvorov A."/>
            <person name="Agarwala R."/>
            <person name="Lipman D.J."/>
        </authorList>
    </citation>
    <scope>NUCLEOTIDE SEQUENCE</scope>
    <source>
        <strain evidence="1">CAVp300</strain>
    </source>
</reference>
<evidence type="ECO:0000313" key="1">
    <source>
        <dbReference type="EMBL" id="HAT3581252.1"/>
    </source>
</evidence>
<dbReference type="GO" id="GO:0003887">
    <property type="term" value="F:DNA-directed DNA polymerase activity"/>
    <property type="evidence" value="ECO:0007669"/>
    <property type="project" value="InterPro"/>
</dbReference>
<dbReference type="Proteomes" id="UP000192521">
    <property type="component" value="Unassembled WGS sequence"/>
</dbReference>
<keyword evidence="3" id="KW-1185">Reference proteome</keyword>
<dbReference type="OrthoDB" id="6578324at2"/>
<dbReference type="SUPFAM" id="SSF46575">
    <property type="entry name" value="DNA polymerase III theta subunit-like"/>
    <property type="match status" value="1"/>
</dbReference>
<dbReference type="InterPro" id="IPR036745">
    <property type="entry name" value="PolIII_theta_sf"/>
</dbReference>
<reference evidence="1" key="3">
    <citation type="submission" date="2020-10" db="EMBL/GenBank/DDBJ databases">
        <authorList>
            <consortium name="NCBI Pathogen Detection Project"/>
        </authorList>
    </citation>
    <scope>NUCLEOTIDE SEQUENCE</scope>
    <source>
        <strain evidence="1">CAVp300</strain>
    </source>
</reference>
<dbReference type="EMBL" id="DACSUM010000009">
    <property type="protein sequence ID" value="HAT3581252.1"/>
    <property type="molecule type" value="Genomic_DNA"/>
</dbReference>
<dbReference type="RefSeq" id="WP_047372617.1">
    <property type="nucleotide sequence ID" value="NZ_CABMNU010000005.1"/>
</dbReference>
<reference evidence="2 3" key="1">
    <citation type="submission" date="2017-02" db="EMBL/GenBank/DDBJ databases">
        <title>Draft genome sequence of a Kluyvera intermedia isolate from a patient with a pancreatic abscess.</title>
        <authorList>
            <person name="Thele R."/>
        </authorList>
    </citation>
    <scope>NUCLEOTIDE SEQUENCE [LARGE SCALE GENOMIC DNA]</scope>
    <source>
        <strain evidence="2 3">FOSA7093</strain>
    </source>
</reference>
<name>A0A9P3T7K6_KLUIN</name>